<proteinExistence type="predicted"/>
<dbReference type="RefSeq" id="WP_218092416.1">
    <property type="nucleotide sequence ID" value="NZ_CAJVAS010000010.1"/>
</dbReference>
<evidence type="ECO:0000313" key="3">
    <source>
        <dbReference type="Proteomes" id="UP000693672"/>
    </source>
</evidence>
<keyword evidence="1" id="KW-1133">Transmembrane helix</keyword>
<dbReference type="EMBL" id="CAJVAS010000010">
    <property type="protein sequence ID" value="CAG7624524.1"/>
    <property type="molecule type" value="Genomic_DNA"/>
</dbReference>
<comment type="caution">
    <text evidence="2">The sequence shown here is derived from an EMBL/GenBank/DDBJ whole genome shotgun (WGS) entry which is preliminary data.</text>
</comment>
<evidence type="ECO:0000256" key="1">
    <source>
        <dbReference type="SAM" id="Phobius"/>
    </source>
</evidence>
<protein>
    <submittedName>
        <fullName evidence="2">Uncharacterized protein</fullName>
    </submittedName>
</protein>
<keyword evidence="3" id="KW-1185">Reference proteome</keyword>
<name>A0A916K125_9BACL</name>
<sequence length="73" mass="7757">MILLQIAGGMLLALLLWTMLKLTLRAALWTIGFAMIVAFLFPGIALLLGGLVFVAVSLLATLGLLVLLSAFRS</sequence>
<feature type="transmembrane region" description="Helical" evidence="1">
    <location>
        <begin position="35"/>
        <end position="68"/>
    </location>
</feature>
<organism evidence="2 3">
    <name type="scientific">Paenibacillus solanacearum</name>
    <dbReference type="NCBI Taxonomy" id="2048548"/>
    <lineage>
        <taxon>Bacteria</taxon>
        <taxon>Bacillati</taxon>
        <taxon>Bacillota</taxon>
        <taxon>Bacilli</taxon>
        <taxon>Bacillales</taxon>
        <taxon>Paenibacillaceae</taxon>
        <taxon>Paenibacillus</taxon>
    </lineage>
</organism>
<keyword evidence="1" id="KW-0472">Membrane</keyword>
<accession>A0A916K125</accession>
<dbReference type="Proteomes" id="UP000693672">
    <property type="component" value="Unassembled WGS sequence"/>
</dbReference>
<evidence type="ECO:0000313" key="2">
    <source>
        <dbReference type="EMBL" id="CAG7624524.1"/>
    </source>
</evidence>
<keyword evidence="1" id="KW-0812">Transmembrane</keyword>
<reference evidence="2" key="1">
    <citation type="submission" date="2021-06" db="EMBL/GenBank/DDBJ databases">
        <authorList>
            <person name="Criscuolo A."/>
        </authorList>
    </citation>
    <scope>NUCLEOTIDE SEQUENCE</scope>
    <source>
        <strain evidence="2">CIP111600</strain>
    </source>
</reference>
<gene>
    <name evidence="2" type="ORF">PAESOLCIP111_02632</name>
</gene>
<dbReference type="AlphaFoldDB" id="A0A916K125"/>